<dbReference type="Gene3D" id="3.30.565.10">
    <property type="entry name" value="Histidine kinase-like ATPase, C-terminal domain"/>
    <property type="match status" value="1"/>
</dbReference>
<proteinExistence type="predicted"/>
<keyword evidence="10" id="KW-1185">Reference proteome</keyword>
<reference evidence="9 10" key="1">
    <citation type="submission" date="2019-02" db="EMBL/GenBank/DDBJ databases">
        <title>Deep-cultivation of Planctomycetes and their phenomic and genomic characterization uncovers novel biology.</title>
        <authorList>
            <person name="Wiegand S."/>
            <person name="Jogler M."/>
            <person name="Boedeker C."/>
            <person name="Pinto D."/>
            <person name="Vollmers J."/>
            <person name="Rivas-Marin E."/>
            <person name="Kohn T."/>
            <person name="Peeters S.H."/>
            <person name="Heuer A."/>
            <person name="Rast P."/>
            <person name="Oberbeckmann S."/>
            <person name="Bunk B."/>
            <person name="Jeske O."/>
            <person name="Meyerdierks A."/>
            <person name="Storesund J.E."/>
            <person name="Kallscheuer N."/>
            <person name="Luecker S."/>
            <person name="Lage O.M."/>
            <person name="Pohl T."/>
            <person name="Merkel B.J."/>
            <person name="Hornburger P."/>
            <person name="Mueller R.-W."/>
            <person name="Bruemmer F."/>
            <person name="Labrenz M."/>
            <person name="Spormann A.M."/>
            <person name="Op Den Camp H."/>
            <person name="Overmann J."/>
            <person name="Amann R."/>
            <person name="Jetten M.S.M."/>
            <person name="Mascher T."/>
            <person name="Medema M.H."/>
            <person name="Devos D.P."/>
            <person name="Kaster A.-K."/>
            <person name="Ovreas L."/>
            <person name="Rohde M."/>
            <person name="Galperin M.Y."/>
            <person name="Jogler C."/>
        </authorList>
    </citation>
    <scope>NUCLEOTIDE SEQUENCE [LARGE SCALE GENOMIC DNA]</scope>
    <source>
        <strain evidence="9 10">Enr8</strain>
    </source>
</reference>
<dbReference type="EMBL" id="SJPF01000004">
    <property type="protein sequence ID" value="TWT32006.1"/>
    <property type="molecule type" value="Genomic_DNA"/>
</dbReference>
<evidence type="ECO:0000259" key="8">
    <source>
        <dbReference type="PROSITE" id="PS50109"/>
    </source>
</evidence>
<sequence length="854" mass="95414">MTDSKPEFNDCIAPSQEPSRCTDARRLVWLLTTVGIIAGAVVFCVTAPTMRYIQYHYQESAEKRNEIDESIAEIQEKVADGRRELAEIILSPASRESQHHERPSIRDAHWYKELRKSVAKIRQDPNFRDTQDVIRLSELMDRIPQAYQDATAWCDLVHDAEASRLVAQKETQKTLQMIRGYFAEMEGKRRLDLALQLQQHAPKASGQAAVAHDDLVEGVRVAAQYEAIANELMQVSVLCEKLGAEHDLDQLVSIKDNDFKASFSRLEHALDRFSGDREAVIKLMYDLETGLFGEGRLIDDAHQTIQVGDGGVYYWQRNELLRLREQANILRASEEMFDAFRPVLQDLELHFLKVDAKERRGADLVGMAAWGIMIITGVVCVCVFTFLARRIAGIITQQIEDVQRKSAQVERTNSEIRLLQDVAEAANKTTPLAETVEFVMRRFAEHSGFPYALATFTDERGMRQVVATEAWIDVGLSTEPIIASCGSDPSMKVSVRPLSFRQDESLSPCSGSLGGIAVRIRQESFFIHCHFVSTNVEAPSPELLRLAQQVAHRLSQTLERAHASSRVKDLNSKLIDSARHAGMAEVATGVLHNVGNALNSVNTSLSFLQECTSHSSVGDLRRTLDLVTKQSGSLEAFMTEHPKRALIEPMLTELDERLRSENEKQLSEVEGLRRHIDHIKKIVSLQQSMARVQCVLEPTDLVEVLRGAIDWQSEGIVHHKVDVETNFPSLPLLNLDKHRVLEIFGNLVKNAIESITEAQGPQRRITVSVRQTKGDKIAIEVRDTGMGIKPENLKSIFSYGFTTKSNGHGFGLHSASLSAKQMGGSLEIESDGLGEGALFRLVLPFSPAMEEALS</sequence>
<keyword evidence="4" id="KW-0418">Kinase</keyword>
<evidence type="ECO:0000256" key="6">
    <source>
        <dbReference type="SAM" id="Coils"/>
    </source>
</evidence>
<keyword evidence="6" id="KW-0175">Coiled coil</keyword>
<protein>
    <recommendedName>
        <fullName evidence="2">histidine kinase</fullName>
        <ecNumber evidence="2">2.7.13.3</ecNumber>
    </recommendedName>
</protein>
<organism evidence="9 10">
    <name type="scientific">Blastopirellula retiformator</name>
    <dbReference type="NCBI Taxonomy" id="2527970"/>
    <lineage>
        <taxon>Bacteria</taxon>
        <taxon>Pseudomonadati</taxon>
        <taxon>Planctomycetota</taxon>
        <taxon>Planctomycetia</taxon>
        <taxon>Pirellulales</taxon>
        <taxon>Pirellulaceae</taxon>
        <taxon>Blastopirellula</taxon>
    </lineage>
</organism>
<evidence type="ECO:0000256" key="1">
    <source>
        <dbReference type="ARBA" id="ARBA00000085"/>
    </source>
</evidence>
<dbReference type="PANTHER" id="PTHR43711">
    <property type="entry name" value="TWO-COMPONENT HISTIDINE KINASE"/>
    <property type="match status" value="1"/>
</dbReference>
<dbReference type="PANTHER" id="PTHR43711:SF1">
    <property type="entry name" value="HISTIDINE KINASE 1"/>
    <property type="match status" value="1"/>
</dbReference>
<dbReference type="InterPro" id="IPR005467">
    <property type="entry name" value="His_kinase_dom"/>
</dbReference>
<dbReference type="InterPro" id="IPR036890">
    <property type="entry name" value="HATPase_C_sf"/>
</dbReference>
<evidence type="ECO:0000256" key="7">
    <source>
        <dbReference type="SAM" id="Phobius"/>
    </source>
</evidence>
<evidence type="ECO:0000256" key="3">
    <source>
        <dbReference type="ARBA" id="ARBA00022679"/>
    </source>
</evidence>
<evidence type="ECO:0000256" key="5">
    <source>
        <dbReference type="ARBA" id="ARBA00023012"/>
    </source>
</evidence>
<feature type="domain" description="Histidine kinase" evidence="8">
    <location>
        <begin position="638"/>
        <end position="847"/>
    </location>
</feature>
<evidence type="ECO:0000313" key="10">
    <source>
        <dbReference type="Proteomes" id="UP000318878"/>
    </source>
</evidence>
<accession>A0A5C5V078</accession>
<name>A0A5C5V078_9BACT</name>
<dbReference type="Pfam" id="PF02518">
    <property type="entry name" value="HATPase_c"/>
    <property type="match status" value="1"/>
</dbReference>
<dbReference type="SUPFAM" id="SSF55874">
    <property type="entry name" value="ATPase domain of HSP90 chaperone/DNA topoisomerase II/histidine kinase"/>
    <property type="match status" value="1"/>
</dbReference>
<feature type="coiled-coil region" evidence="6">
    <location>
        <begin position="57"/>
        <end position="84"/>
    </location>
</feature>
<dbReference type="SMART" id="SM00387">
    <property type="entry name" value="HATPase_c"/>
    <property type="match status" value="1"/>
</dbReference>
<dbReference type="InterPro" id="IPR050736">
    <property type="entry name" value="Sensor_HK_Regulatory"/>
</dbReference>
<keyword evidence="3 9" id="KW-0808">Transferase</keyword>
<dbReference type="EC" id="2.7.13.3" evidence="2"/>
<dbReference type="RefSeq" id="WP_186767748.1">
    <property type="nucleotide sequence ID" value="NZ_SJPF01000004.1"/>
</dbReference>
<dbReference type="Proteomes" id="UP000318878">
    <property type="component" value="Unassembled WGS sequence"/>
</dbReference>
<keyword evidence="7" id="KW-0472">Membrane</keyword>
<dbReference type="PROSITE" id="PS50109">
    <property type="entry name" value="HIS_KIN"/>
    <property type="match status" value="1"/>
</dbReference>
<dbReference type="InterPro" id="IPR004358">
    <property type="entry name" value="Sig_transdc_His_kin-like_C"/>
</dbReference>
<feature type="transmembrane region" description="Helical" evidence="7">
    <location>
        <begin position="367"/>
        <end position="388"/>
    </location>
</feature>
<gene>
    <name evidence="9" type="primary">zraS_6</name>
    <name evidence="9" type="ORF">Enr8_39320</name>
</gene>
<keyword evidence="7" id="KW-0812">Transmembrane</keyword>
<dbReference type="GO" id="GO:0000160">
    <property type="term" value="P:phosphorelay signal transduction system"/>
    <property type="evidence" value="ECO:0007669"/>
    <property type="project" value="UniProtKB-KW"/>
</dbReference>
<keyword evidence="7" id="KW-1133">Transmembrane helix</keyword>
<dbReference type="InterPro" id="IPR003594">
    <property type="entry name" value="HATPase_dom"/>
</dbReference>
<comment type="caution">
    <text evidence="9">The sequence shown here is derived from an EMBL/GenBank/DDBJ whole genome shotgun (WGS) entry which is preliminary data.</text>
</comment>
<keyword evidence="5" id="KW-0902">Two-component regulatory system</keyword>
<dbReference type="GO" id="GO:0004673">
    <property type="term" value="F:protein histidine kinase activity"/>
    <property type="evidence" value="ECO:0007669"/>
    <property type="project" value="UniProtKB-EC"/>
</dbReference>
<feature type="transmembrane region" description="Helical" evidence="7">
    <location>
        <begin position="27"/>
        <end position="47"/>
    </location>
</feature>
<dbReference type="PRINTS" id="PR00344">
    <property type="entry name" value="BCTRLSENSOR"/>
</dbReference>
<evidence type="ECO:0000313" key="9">
    <source>
        <dbReference type="EMBL" id="TWT32006.1"/>
    </source>
</evidence>
<comment type="catalytic activity">
    <reaction evidence="1">
        <text>ATP + protein L-histidine = ADP + protein N-phospho-L-histidine.</text>
        <dbReference type="EC" id="2.7.13.3"/>
    </reaction>
</comment>
<evidence type="ECO:0000256" key="4">
    <source>
        <dbReference type="ARBA" id="ARBA00022777"/>
    </source>
</evidence>
<dbReference type="AlphaFoldDB" id="A0A5C5V078"/>
<evidence type="ECO:0000256" key="2">
    <source>
        <dbReference type="ARBA" id="ARBA00012438"/>
    </source>
</evidence>